<dbReference type="EMBL" id="JANPWB010000003">
    <property type="protein sequence ID" value="KAJ1202926.1"/>
    <property type="molecule type" value="Genomic_DNA"/>
</dbReference>
<proteinExistence type="predicted"/>
<evidence type="ECO:0000256" key="1">
    <source>
        <dbReference type="SAM" id="MobiDB-lite"/>
    </source>
</evidence>
<gene>
    <name evidence="2" type="ORF">NDU88_006721</name>
</gene>
<keyword evidence="3" id="KW-1185">Reference proteome</keyword>
<feature type="compositionally biased region" description="Basic and acidic residues" evidence="1">
    <location>
        <begin position="79"/>
        <end position="103"/>
    </location>
</feature>
<feature type="region of interest" description="Disordered" evidence="1">
    <location>
        <begin position="1"/>
        <end position="109"/>
    </location>
</feature>
<evidence type="ECO:0000313" key="3">
    <source>
        <dbReference type="Proteomes" id="UP001066276"/>
    </source>
</evidence>
<accession>A0AAV7VPW9</accession>
<evidence type="ECO:0000313" key="2">
    <source>
        <dbReference type="EMBL" id="KAJ1202926.1"/>
    </source>
</evidence>
<feature type="compositionally biased region" description="Basic and acidic residues" evidence="1">
    <location>
        <begin position="43"/>
        <end position="71"/>
    </location>
</feature>
<dbReference type="AlphaFoldDB" id="A0AAV7VPW9"/>
<sequence>MERPVGFTDANQYSRQRVCKTYRAPPQLSLGSGRRTRYPGRTIESDVRGPESPEKEKEDAARAHMQQKTEEVEGAGEEQDGRKETSGKTWDRREQGTSSEDRLPLSMPKENIVQLTYGCGQAKSSTYPEREGEGT</sequence>
<protein>
    <submittedName>
        <fullName evidence="2">Uncharacterized protein</fullName>
    </submittedName>
</protein>
<name>A0AAV7VPW9_PLEWA</name>
<dbReference type="Proteomes" id="UP001066276">
    <property type="component" value="Chromosome 2_1"/>
</dbReference>
<reference evidence="2" key="1">
    <citation type="journal article" date="2022" name="bioRxiv">
        <title>Sequencing and chromosome-scale assembly of the giantPleurodeles waltlgenome.</title>
        <authorList>
            <person name="Brown T."/>
            <person name="Elewa A."/>
            <person name="Iarovenko S."/>
            <person name="Subramanian E."/>
            <person name="Araus A.J."/>
            <person name="Petzold A."/>
            <person name="Susuki M."/>
            <person name="Suzuki K.-i.T."/>
            <person name="Hayashi T."/>
            <person name="Toyoda A."/>
            <person name="Oliveira C."/>
            <person name="Osipova E."/>
            <person name="Leigh N.D."/>
            <person name="Simon A."/>
            <person name="Yun M.H."/>
        </authorList>
    </citation>
    <scope>NUCLEOTIDE SEQUENCE</scope>
    <source>
        <strain evidence="2">20211129_DDA</strain>
        <tissue evidence="2">Liver</tissue>
    </source>
</reference>
<comment type="caution">
    <text evidence="2">The sequence shown here is derived from an EMBL/GenBank/DDBJ whole genome shotgun (WGS) entry which is preliminary data.</text>
</comment>
<organism evidence="2 3">
    <name type="scientific">Pleurodeles waltl</name>
    <name type="common">Iberian ribbed newt</name>
    <dbReference type="NCBI Taxonomy" id="8319"/>
    <lineage>
        <taxon>Eukaryota</taxon>
        <taxon>Metazoa</taxon>
        <taxon>Chordata</taxon>
        <taxon>Craniata</taxon>
        <taxon>Vertebrata</taxon>
        <taxon>Euteleostomi</taxon>
        <taxon>Amphibia</taxon>
        <taxon>Batrachia</taxon>
        <taxon>Caudata</taxon>
        <taxon>Salamandroidea</taxon>
        <taxon>Salamandridae</taxon>
        <taxon>Pleurodelinae</taxon>
        <taxon>Pleurodeles</taxon>
    </lineage>
</organism>